<name>A0A6C0CU82_9ZZZZ</name>
<evidence type="ECO:0000256" key="3">
    <source>
        <dbReference type="ARBA" id="ARBA00022533"/>
    </source>
</evidence>
<dbReference type="Pfam" id="PF02867">
    <property type="entry name" value="Ribonuc_red_lgC"/>
    <property type="match status" value="1"/>
</dbReference>
<dbReference type="AlphaFoldDB" id="A0A6C0CU82"/>
<dbReference type="SUPFAM" id="SSF48168">
    <property type="entry name" value="R1 subunit of ribonucleotide reductase, N-terminal domain"/>
    <property type="match status" value="1"/>
</dbReference>
<dbReference type="InterPro" id="IPR005144">
    <property type="entry name" value="ATP-cone_dom"/>
</dbReference>
<evidence type="ECO:0000256" key="4">
    <source>
        <dbReference type="ARBA" id="ARBA00022741"/>
    </source>
</evidence>
<accession>A0A6C0CU82</accession>
<protein>
    <recommendedName>
        <fullName evidence="2">ribonucleoside-diphosphate reductase</fullName>
        <ecNumber evidence="2">1.17.4.1</ecNumber>
    </recommendedName>
</protein>
<dbReference type="PRINTS" id="PR01183">
    <property type="entry name" value="RIBORDTASEM1"/>
</dbReference>
<evidence type="ECO:0000259" key="9">
    <source>
        <dbReference type="PROSITE" id="PS51161"/>
    </source>
</evidence>
<evidence type="ECO:0000256" key="6">
    <source>
        <dbReference type="ARBA" id="ARBA00023002"/>
    </source>
</evidence>
<keyword evidence="7" id="KW-0215">Deoxyribonucleotide synthesis</keyword>
<evidence type="ECO:0000256" key="7">
    <source>
        <dbReference type="ARBA" id="ARBA00023116"/>
    </source>
</evidence>
<dbReference type="NCBIfam" id="TIGR02506">
    <property type="entry name" value="NrdE_NrdA"/>
    <property type="match status" value="1"/>
</dbReference>
<reference evidence="10" key="1">
    <citation type="journal article" date="2020" name="Nature">
        <title>Giant virus diversity and host interactions through global metagenomics.</title>
        <authorList>
            <person name="Schulz F."/>
            <person name="Roux S."/>
            <person name="Paez-Espino D."/>
            <person name="Jungbluth S."/>
            <person name="Walsh D.A."/>
            <person name="Denef V.J."/>
            <person name="McMahon K.D."/>
            <person name="Konstantinidis K.T."/>
            <person name="Eloe-Fadrosh E.A."/>
            <person name="Kyrpides N.C."/>
            <person name="Woyke T."/>
        </authorList>
    </citation>
    <scope>NUCLEOTIDE SEQUENCE</scope>
    <source>
        <strain evidence="10">GVMAG-M-3300021964-36</strain>
    </source>
</reference>
<dbReference type="InterPro" id="IPR013346">
    <property type="entry name" value="NrdE_NrdA_C"/>
</dbReference>
<dbReference type="PROSITE" id="PS00089">
    <property type="entry name" value="RIBORED_LARGE"/>
    <property type="match status" value="1"/>
</dbReference>
<evidence type="ECO:0000256" key="1">
    <source>
        <dbReference type="ARBA" id="ARBA00010406"/>
    </source>
</evidence>
<evidence type="ECO:0000256" key="2">
    <source>
        <dbReference type="ARBA" id="ARBA00012274"/>
    </source>
</evidence>
<feature type="compositionally biased region" description="Acidic residues" evidence="8">
    <location>
        <begin position="799"/>
        <end position="810"/>
    </location>
</feature>
<dbReference type="EC" id="1.17.4.1" evidence="2"/>
<dbReference type="GO" id="GO:0004748">
    <property type="term" value="F:ribonucleoside-diphosphate reductase activity, thioredoxin disulfide as acceptor"/>
    <property type="evidence" value="ECO:0007669"/>
    <property type="project" value="UniProtKB-EC"/>
</dbReference>
<dbReference type="PANTHER" id="PTHR11573:SF6">
    <property type="entry name" value="RIBONUCLEOSIDE-DIPHOSPHATE REDUCTASE LARGE SUBUNIT"/>
    <property type="match status" value="1"/>
</dbReference>
<dbReference type="Gene3D" id="3.20.70.20">
    <property type="match status" value="1"/>
</dbReference>
<dbReference type="GO" id="GO:0009263">
    <property type="term" value="P:deoxyribonucleotide biosynthetic process"/>
    <property type="evidence" value="ECO:0007669"/>
    <property type="project" value="UniProtKB-KW"/>
</dbReference>
<comment type="similarity">
    <text evidence="1">Belongs to the ribonucleoside diphosphate reductase large chain family.</text>
</comment>
<dbReference type="SUPFAM" id="SSF51998">
    <property type="entry name" value="PFL-like glycyl radical enzymes"/>
    <property type="match status" value="2"/>
</dbReference>
<dbReference type="EMBL" id="MN739485">
    <property type="protein sequence ID" value="QHT07712.1"/>
    <property type="molecule type" value="Genomic_DNA"/>
</dbReference>
<dbReference type="PROSITE" id="PS51161">
    <property type="entry name" value="ATP_CONE"/>
    <property type="match status" value="1"/>
</dbReference>
<keyword evidence="3" id="KW-0021">Allosteric enzyme</keyword>
<sequence length="810" mass="93570">MLVIKRDGSTEKVSFDKVLRRVDKLSQDLTINGTEIAQKVCSLIYDGVKTSELDDLTAQLCSSLIAEHPDYGVLAARITVSNHQKKTSPSFSETIETLYMNDLIHEETYDVMMQHKEKFNTYIDYDRDYVFDYFGFKTLERAYLMKCKGKIIERPQHMIMRVAIGIHGYDVKEVLETYDAISQKYFIHATPTLFNFGTPRPQGSSCFLMHANDDSITGIFDSIKEAALISKYAGGIGIHIHNIRGKNSYIRGTNGNSDGIIPMLRVFNSTARYVNQSGKRNGSIAIYLEPWHSDIEGFMDMRKNHGNEEERARDLFYALWIPDLFMERVKNNEKWSLMCPDTCKGLSDVYGDEFKALYEDYESKGMYVRQVEAQYIWRKILESQVETGTPYMLYKDAVNRKTNHSNLGIIKSSNLCTEICEYTSPDEIAVCNLASVCLASFVDKEKKLYDFKKLHHYTKIVTKNLNKIIDKNFYPHEKAKHSNIKHRPIGIGVQGLADTFILMRYPFDSQEAKQLNKEIFETMYHASLECSMEISRKRAKQFLEDDENQKETFVNINSTKSVLHRTEDEQNKLTKYLGAYSTYEGSPISKGVYQFDMWGVKVTDLLWDWSTLKKDIEEWGVRNSLLLAPMPTASTSQIMGFNECFEPITSNLYKRKTLAGEFIVVNKYLLKDLIELKLWNKDLKDEIIINEGMIGKIDKIPEDIRSLYKTAWELKQKTIIDMAADRGAFVCQSQSMNLFLESPEYNKMTMMHFYAWQQGLKTGMYYLRTKPKANTQQFTIDPKKKNVNKPPTSQPQQQYEEDEVCESCSA</sequence>
<dbReference type="Pfam" id="PF03477">
    <property type="entry name" value="ATP-cone"/>
    <property type="match status" value="1"/>
</dbReference>
<dbReference type="PANTHER" id="PTHR11573">
    <property type="entry name" value="RIBONUCLEOSIDE-DIPHOSPHATE REDUCTASE LARGE CHAIN"/>
    <property type="match status" value="1"/>
</dbReference>
<keyword evidence="6" id="KW-0560">Oxidoreductase</keyword>
<dbReference type="Pfam" id="PF00317">
    <property type="entry name" value="Ribonuc_red_lgN"/>
    <property type="match status" value="1"/>
</dbReference>
<feature type="domain" description="ATP-cone" evidence="9">
    <location>
        <begin position="1"/>
        <end position="89"/>
    </location>
</feature>
<evidence type="ECO:0000256" key="8">
    <source>
        <dbReference type="SAM" id="MobiDB-lite"/>
    </source>
</evidence>
<evidence type="ECO:0000313" key="10">
    <source>
        <dbReference type="EMBL" id="QHT07712.1"/>
    </source>
</evidence>
<dbReference type="GO" id="GO:0005524">
    <property type="term" value="F:ATP binding"/>
    <property type="evidence" value="ECO:0007669"/>
    <property type="project" value="UniProtKB-KW"/>
</dbReference>
<evidence type="ECO:0000256" key="5">
    <source>
        <dbReference type="ARBA" id="ARBA00022840"/>
    </source>
</evidence>
<keyword evidence="4" id="KW-0547">Nucleotide-binding</keyword>
<organism evidence="10">
    <name type="scientific">viral metagenome</name>
    <dbReference type="NCBI Taxonomy" id="1070528"/>
    <lineage>
        <taxon>unclassified sequences</taxon>
        <taxon>metagenomes</taxon>
        <taxon>organismal metagenomes</taxon>
    </lineage>
</organism>
<proteinExistence type="inferred from homology"/>
<dbReference type="CDD" id="cd01679">
    <property type="entry name" value="RNR_I"/>
    <property type="match status" value="1"/>
</dbReference>
<dbReference type="InterPro" id="IPR013509">
    <property type="entry name" value="RNR_lsu_N"/>
</dbReference>
<dbReference type="InterPro" id="IPR039718">
    <property type="entry name" value="Rrm1"/>
</dbReference>
<dbReference type="UniPathway" id="UPA00326"/>
<feature type="region of interest" description="Disordered" evidence="8">
    <location>
        <begin position="777"/>
        <end position="810"/>
    </location>
</feature>
<dbReference type="GO" id="GO:0005971">
    <property type="term" value="C:ribonucleoside-diphosphate reductase complex"/>
    <property type="evidence" value="ECO:0007669"/>
    <property type="project" value="TreeGrafter"/>
</dbReference>
<feature type="compositionally biased region" description="Polar residues" evidence="8">
    <location>
        <begin position="789"/>
        <end position="798"/>
    </location>
</feature>
<dbReference type="InterPro" id="IPR000788">
    <property type="entry name" value="RNR_lg_C"/>
</dbReference>
<dbReference type="InterPro" id="IPR008926">
    <property type="entry name" value="RNR_R1-su_N"/>
</dbReference>
<keyword evidence="5" id="KW-0067">ATP-binding</keyword>